<gene>
    <name evidence="9" type="ORF">PDE_02821</name>
</gene>
<dbReference type="GO" id="GO:0000981">
    <property type="term" value="F:DNA-binding transcription factor activity, RNA polymerase II-specific"/>
    <property type="evidence" value="ECO:0007669"/>
    <property type="project" value="InterPro"/>
</dbReference>
<name>S8B0P2_PENO1</name>
<dbReference type="InterPro" id="IPR036864">
    <property type="entry name" value="Zn2-C6_fun-type_DNA-bd_sf"/>
</dbReference>
<dbReference type="eggNOG" id="ENOG502S9TF">
    <property type="taxonomic scope" value="Eukaryota"/>
</dbReference>
<dbReference type="HOGENOM" id="CLU_006524_6_0_1"/>
<dbReference type="AlphaFoldDB" id="S8B0P2"/>
<dbReference type="InterPro" id="IPR007219">
    <property type="entry name" value="XnlR_reg_dom"/>
</dbReference>
<organism evidence="9 10">
    <name type="scientific">Penicillium oxalicum (strain 114-2 / CGMCC 5302)</name>
    <name type="common">Penicillium decumbens</name>
    <dbReference type="NCBI Taxonomy" id="933388"/>
    <lineage>
        <taxon>Eukaryota</taxon>
        <taxon>Fungi</taxon>
        <taxon>Dikarya</taxon>
        <taxon>Ascomycota</taxon>
        <taxon>Pezizomycotina</taxon>
        <taxon>Eurotiomycetes</taxon>
        <taxon>Eurotiomycetidae</taxon>
        <taxon>Eurotiales</taxon>
        <taxon>Aspergillaceae</taxon>
        <taxon>Penicillium</taxon>
    </lineage>
</organism>
<dbReference type="PANTHER" id="PTHR31845:SF39">
    <property type="entry name" value="TRANSCRIPTION FACTOR PBCR-RELATED"/>
    <property type="match status" value="1"/>
</dbReference>
<keyword evidence="6" id="KW-0539">Nucleus</keyword>
<feature type="region of interest" description="Disordered" evidence="7">
    <location>
        <begin position="1"/>
        <end position="24"/>
    </location>
</feature>
<evidence type="ECO:0000256" key="1">
    <source>
        <dbReference type="ARBA" id="ARBA00004123"/>
    </source>
</evidence>
<proteinExistence type="predicted"/>
<feature type="compositionally biased region" description="Polar residues" evidence="7">
    <location>
        <begin position="143"/>
        <end position="162"/>
    </location>
</feature>
<keyword evidence="10" id="KW-1185">Reference proteome</keyword>
<evidence type="ECO:0000256" key="6">
    <source>
        <dbReference type="ARBA" id="ARBA00023242"/>
    </source>
</evidence>
<dbReference type="GO" id="GO:0000976">
    <property type="term" value="F:transcription cis-regulatory region binding"/>
    <property type="evidence" value="ECO:0007669"/>
    <property type="project" value="TreeGrafter"/>
</dbReference>
<reference evidence="9 10" key="1">
    <citation type="journal article" date="2013" name="PLoS ONE">
        <title>Genomic and secretomic analyses reveal unique features of the lignocellulolytic enzyme system of Penicillium decumbens.</title>
        <authorList>
            <person name="Liu G."/>
            <person name="Zhang L."/>
            <person name="Wei X."/>
            <person name="Zou G."/>
            <person name="Qin Y."/>
            <person name="Ma L."/>
            <person name="Li J."/>
            <person name="Zheng H."/>
            <person name="Wang S."/>
            <person name="Wang C."/>
            <person name="Xun L."/>
            <person name="Zhao G.-P."/>
            <person name="Zhou Z."/>
            <person name="Qu Y."/>
        </authorList>
    </citation>
    <scope>NUCLEOTIDE SEQUENCE [LARGE SCALE GENOMIC DNA]</scope>
    <source>
        <strain evidence="10">114-2 / CGMCC 5302</strain>
    </source>
</reference>
<dbReference type="PROSITE" id="PS50048">
    <property type="entry name" value="ZN2_CY6_FUNGAL_2"/>
    <property type="match status" value="1"/>
</dbReference>
<dbReference type="Pfam" id="PF04082">
    <property type="entry name" value="Fungal_trans"/>
    <property type="match status" value="1"/>
</dbReference>
<dbReference type="SMART" id="SM00066">
    <property type="entry name" value="GAL4"/>
    <property type="match status" value="1"/>
</dbReference>
<dbReference type="InterPro" id="IPR051089">
    <property type="entry name" value="prtT"/>
</dbReference>
<dbReference type="GO" id="GO:0006351">
    <property type="term" value="P:DNA-templated transcription"/>
    <property type="evidence" value="ECO:0007669"/>
    <property type="project" value="InterPro"/>
</dbReference>
<dbReference type="GO" id="GO:0005634">
    <property type="term" value="C:nucleus"/>
    <property type="evidence" value="ECO:0007669"/>
    <property type="project" value="UniProtKB-SubCell"/>
</dbReference>
<evidence type="ECO:0000256" key="2">
    <source>
        <dbReference type="ARBA" id="ARBA00022723"/>
    </source>
</evidence>
<dbReference type="InterPro" id="IPR001138">
    <property type="entry name" value="Zn2Cys6_DnaBD"/>
</dbReference>
<feature type="domain" description="Zn(2)-C6 fungal-type" evidence="8">
    <location>
        <begin position="26"/>
        <end position="59"/>
    </location>
</feature>
<keyword evidence="5" id="KW-0804">Transcription</keyword>
<dbReference type="OrthoDB" id="3365636at2759"/>
<sequence length="774" mass="85291">MSETPVTPQPEASSTQPLPPQQLNRSCESCRSLKVRCLPNPSTPNQCQRCAKSKKSCVFVAPQRRRPRKRTDSRVAQLEKEMRMMRSLLKDRIREESEPESPESSEGSLDESGEMDVQDLGPMSEPPASVASSGRYMDYSPDFGNTTNSLSNHPGLSTTPSLSGLHLNYPPEGQQPAWEDVVDRGIISPEDAEQLVAFFIHELAPFFPLVILPQGTTAAQLRQTKPVLFLSVISAAAISVDAGLAGVLNREMVRLYADRFFIEGDKSLELVQSLLIMIIFYFPPASPLRLQYYQYTHIASTMALEIGLATKRRVSKKRLDRKGRNDPHDELMAEQARAVLGCYHLGSTVAMKTRRPNLLQFNDWMNECVQQLERSPHQTDQHLAVWFELQRITDEAMSSFGLDDTSASSPLTESRVQAVLRWFDKRMEGWRKSTPDDMLTVPMILEYRSAVLAMYELGVGEGYRDPESIKNRYFVLPPLDREDGDRPPGPQLSAIRIDITVKWMNAAQELLDAILTCSVGTMRRMPNLTYTRFGTAMTALLKIHFSVRTGALGEVVTSESVNVAYYLDAMTNKLGEASGGGKYKIPSRWYQVIAVRGRDWFERLEKQYAGAGAGEAESVTTSHGPPTDVRSMSLTSQLPGSQDSSPAHHGRPLAPLCPESYGLVPGVPPLMAPPGMGHLRGEYMAVHGSGMGMWPMDGGQGQGHGGPASNAFYPSLSPGYQPSPSHGGTVSPSFGVEPQRMHPPVGGLMHGTGMELDGWLPDGSIFGVPPLPEF</sequence>
<protein>
    <recommendedName>
        <fullName evidence="8">Zn(2)-C6 fungal-type domain-containing protein</fullName>
    </recommendedName>
</protein>
<feature type="compositionally biased region" description="Polar residues" evidence="7">
    <location>
        <begin position="618"/>
        <end position="645"/>
    </location>
</feature>
<comment type="subcellular location">
    <subcellularLocation>
        <location evidence="1">Nucleus</location>
    </subcellularLocation>
</comment>
<dbReference type="PANTHER" id="PTHR31845">
    <property type="entry name" value="FINGER DOMAIN PROTEIN, PUTATIVE-RELATED"/>
    <property type="match status" value="1"/>
</dbReference>
<evidence type="ECO:0000256" key="3">
    <source>
        <dbReference type="ARBA" id="ARBA00023015"/>
    </source>
</evidence>
<accession>S8B0P2</accession>
<evidence type="ECO:0000256" key="4">
    <source>
        <dbReference type="ARBA" id="ARBA00023125"/>
    </source>
</evidence>
<keyword evidence="4" id="KW-0238">DNA-binding</keyword>
<dbReference type="Proteomes" id="UP000019376">
    <property type="component" value="Unassembled WGS sequence"/>
</dbReference>
<dbReference type="EMBL" id="KB644410">
    <property type="protein sequence ID" value="EPS27877.1"/>
    <property type="molecule type" value="Genomic_DNA"/>
</dbReference>
<evidence type="ECO:0000313" key="10">
    <source>
        <dbReference type="Proteomes" id="UP000019376"/>
    </source>
</evidence>
<dbReference type="PROSITE" id="PS00463">
    <property type="entry name" value="ZN2_CY6_FUNGAL_1"/>
    <property type="match status" value="1"/>
</dbReference>
<feature type="region of interest" description="Disordered" evidence="7">
    <location>
        <begin position="612"/>
        <end position="653"/>
    </location>
</feature>
<evidence type="ECO:0000313" key="9">
    <source>
        <dbReference type="EMBL" id="EPS27877.1"/>
    </source>
</evidence>
<dbReference type="CDD" id="cd12148">
    <property type="entry name" value="fungal_TF_MHR"/>
    <property type="match status" value="1"/>
</dbReference>
<dbReference type="Gene3D" id="4.10.240.10">
    <property type="entry name" value="Zn(2)-C6 fungal-type DNA-binding domain"/>
    <property type="match status" value="1"/>
</dbReference>
<keyword evidence="2" id="KW-0479">Metal-binding</keyword>
<dbReference type="CDD" id="cd00067">
    <property type="entry name" value="GAL4"/>
    <property type="match status" value="1"/>
</dbReference>
<evidence type="ECO:0000256" key="5">
    <source>
        <dbReference type="ARBA" id="ARBA00023163"/>
    </source>
</evidence>
<dbReference type="STRING" id="933388.S8B0P2"/>
<keyword evidence="3" id="KW-0805">Transcription regulation</keyword>
<dbReference type="SUPFAM" id="SSF57701">
    <property type="entry name" value="Zn2/Cys6 DNA-binding domain"/>
    <property type="match status" value="1"/>
</dbReference>
<feature type="compositionally biased region" description="Acidic residues" evidence="7">
    <location>
        <begin position="97"/>
        <end position="117"/>
    </location>
</feature>
<evidence type="ECO:0000256" key="7">
    <source>
        <dbReference type="SAM" id="MobiDB-lite"/>
    </source>
</evidence>
<evidence type="ECO:0000259" key="8">
    <source>
        <dbReference type="PROSITE" id="PS50048"/>
    </source>
</evidence>
<dbReference type="PhylomeDB" id="S8B0P2"/>
<feature type="region of interest" description="Disordered" evidence="7">
    <location>
        <begin position="90"/>
        <end position="167"/>
    </location>
</feature>
<dbReference type="GO" id="GO:0008270">
    <property type="term" value="F:zinc ion binding"/>
    <property type="evidence" value="ECO:0007669"/>
    <property type="project" value="InterPro"/>
</dbReference>